<reference evidence="2 3" key="1">
    <citation type="submission" date="2013-10" db="EMBL/GenBank/DDBJ databases">
        <title>The Genome Sequence of Acinetobacter brisouii CIP 110357.</title>
        <authorList>
            <consortium name="The Broad Institute Genomics Platform"/>
            <consortium name="The Broad Institute Genome Sequencing Center for Infectious Disease"/>
            <person name="Cerqueira G."/>
            <person name="Feldgarden M."/>
            <person name="Courvalin P."/>
            <person name="Grillot-Courvalin C."/>
            <person name="Clermont D."/>
            <person name="Rocha E."/>
            <person name="Yoon E.-J."/>
            <person name="Nemec A."/>
            <person name="Young S.K."/>
            <person name="Zeng Q."/>
            <person name="Gargeya S."/>
            <person name="Fitzgerald M."/>
            <person name="Abouelleil A."/>
            <person name="Alvarado L."/>
            <person name="Berlin A.M."/>
            <person name="Chapman S.B."/>
            <person name="Gainer-Dewar J."/>
            <person name="Goldberg J."/>
            <person name="Gnerre S."/>
            <person name="Griggs A."/>
            <person name="Gujja S."/>
            <person name="Hansen M."/>
            <person name="Howarth C."/>
            <person name="Imamovic A."/>
            <person name="Ireland A."/>
            <person name="Larimer J."/>
            <person name="McCowan C."/>
            <person name="Murphy C."/>
            <person name="Pearson M."/>
            <person name="Poon T.W."/>
            <person name="Priest M."/>
            <person name="Roberts A."/>
            <person name="Saif S."/>
            <person name="Shea T."/>
            <person name="Sykes S."/>
            <person name="Wortman J."/>
            <person name="Nusbaum C."/>
            <person name="Birren B."/>
        </authorList>
    </citation>
    <scope>NUCLEOTIDE SEQUENCE [LARGE SCALE GENOMIC DNA]</scope>
    <source>
        <strain evidence="2 3">CIP 110357</strain>
    </source>
</reference>
<proteinExistence type="predicted"/>
<keyword evidence="1" id="KW-0472">Membrane</keyword>
<dbReference type="HOGENOM" id="CLU_218218_0_0_6"/>
<feature type="transmembrane region" description="Helical" evidence="1">
    <location>
        <begin position="12"/>
        <end position="32"/>
    </location>
</feature>
<dbReference type="Proteomes" id="UP000018418">
    <property type="component" value="Unassembled WGS sequence"/>
</dbReference>
<keyword evidence="1" id="KW-1133">Transmembrane helix</keyword>
<dbReference type="PATRIC" id="fig|1341683.3.peg.419"/>
<gene>
    <name evidence="2" type="ORF">P255_00426</name>
</gene>
<organism evidence="2 3">
    <name type="scientific">Acinetobacter brisouii CIP 110357</name>
    <dbReference type="NCBI Taxonomy" id="1341683"/>
    <lineage>
        <taxon>Bacteria</taxon>
        <taxon>Pseudomonadati</taxon>
        <taxon>Pseudomonadota</taxon>
        <taxon>Gammaproteobacteria</taxon>
        <taxon>Moraxellales</taxon>
        <taxon>Moraxellaceae</taxon>
        <taxon>Acinetobacter</taxon>
    </lineage>
</organism>
<protein>
    <submittedName>
        <fullName evidence="2">Uncharacterized protein</fullName>
    </submittedName>
</protein>
<name>V2UUG9_9GAMM</name>
<keyword evidence="1" id="KW-0812">Transmembrane</keyword>
<evidence type="ECO:0000313" key="3">
    <source>
        <dbReference type="Proteomes" id="UP000018418"/>
    </source>
</evidence>
<keyword evidence="3" id="KW-1185">Reference proteome</keyword>
<dbReference type="EMBL" id="AYEU01000003">
    <property type="protein sequence ID" value="ESK52275.1"/>
    <property type="molecule type" value="Genomic_DNA"/>
</dbReference>
<accession>V2UUG9</accession>
<comment type="caution">
    <text evidence="2">The sequence shown here is derived from an EMBL/GenBank/DDBJ whole genome shotgun (WGS) entry which is preliminary data.</text>
</comment>
<evidence type="ECO:0000256" key="1">
    <source>
        <dbReference type="SAM" id="Phobius"/>
    </source>
</evidence>
<dbReference type="AlphaFoldDB" id="V2UUG9"/>
<evidence type="ECO:0000313" key="2">
    <source>
        <dbReference type="EMBL" id="ESK52275.1"/>
    </source>
</evidence>
<sequence>MFEHLSRNYELGLLAYVFTYIVFCIPITYVIYKVRKEQRNQNK</sequence>